<organism evidence="1 2">
    <name type="scientific">Blattamonas nauphoetae</name>
    <dbReference type="NCBI Taxonomy" id="2049346"/>
    <lineage>
        <taxon>Eukaryota</taxon>
        <taxon>Metamonada</taxon>
        <taxon>Preaxostyla</taxon>
        <taxon>Oxymonadida</taxon>
        <taxon>Blattamonas</taxon>
    </lineage>
</organism>
<reference evidence="1 2" key="1">
    <citation type="journal article" date="2022" name="bioRxiv">
        <title>Genomics of Preaxostyla Flagellates Illuminates Evolutionary Transitions and the Path Towards Mitochondrial Loss.</title>
        <authorList>
            <person name="Novak L.V.F."/>
            <person name="Treitli S.C."/>
            <person name="Pyrih J."/>
            <person name="Halakuc P."/>
            <person name="Pipaliya S.V."/>
            <person name="Vacek V."/>
            <person name="Brzon O."/>
            <person name="Soukal P."/>
            <person name="Eme L."/>
            <person name="Dacks J.B."/>
            <person name="Karnkowska A."/>
            <person name="Elias M."/>
            <person name="Hampl V."/>
        </authorList>
    </citation>
    <scope>NUCLEOTIDE SEQUENCE [LARGE SCALE GENOMIC DNA]</scope>
    <source>
        <strain evidence="1">NAU3</strain>
        <tissue evidence="1">Gut</tissue>
    </source>
</reference>
<evidence type="ECO:0000313" key="2">
    <source>
        <dbReference type="Proteomes" id="UP001281761"/>
    </source>
</evidence>
<evidence type="ECO:0000313" key="1">
    <source>
        <dbReference type="EMBL" id="KAK2945997.1"/>
    </source>
</evidence>
<dbReference type="EMBL" id="JARBJD010000241">
    <property type="protein sequence ID" value="KAK2945997.1"/>
    <property type="molecule type" value="Genomic_DNA"/>
</dbReference>
<name>A0ABQ9X2S9_9EUKA</name>
<dbReference type="Proteomes" id="UP001281761">
    <property type="component" value="Unassembled WGS sequence"/>
</dbReference>
<protein>
    <submittedName>
        <fullName evidence="1">Uncharacterized protein</fullName>
    </submittedName>
</protein>
<sequence>MSHISLDCGWRGTSVGRVSSSRLTIDNCPIISNAESSPFVIHNGRDDFGSSIFFVDCSHQSVDKSSLLPLVSLTPSHMTHPSHTDNDQEVPPTLVSCSGLSLSDTHLVFGSGPLVAFSSVIKQDAGLSNKLETMLIGSQLVNMTSGEKKGALEGWSGCQTILDSSVTRSTNHLSGTTCIDMNLGGSLLCSNTSFSHCHTSLEPEFVQDKSYTLQHKTGTEQLVIKRGKADDITFRRCTFLSMTSSGFGAAIRDFVPYRLLIVSECSFSTCTSVLGGGSISFSQSSDEKTPFAMYSSLFVDCSAWEGGCPGI</sequence>
<keyword evidence="2" id="KW-1185">Reference proteome</keyword>
<gene>
    <name evidence="1" type="ORF">BLNAU_19073</name>
</gene>
<accession>A0ABQ9X2S9</accession>
<comment type="caution">
    <text evidence="1">The sequence shown here is derived from an EMBL/GenBank/DDBJ whole genome shotgun (WGS) entry which is preliminary data.</text>
</comment>
<proteinExistence type="predicted"/>